<evidence type="ECO:0000313" key="3">
    <source>
        <dbReference type="Proteomes" id="UP001295444"/>
    </source>
</evidence>
<dbReference type="Gene3D" id="3.30.70.1820">
    <property type="entry name" value="L1 transposable element, RRM domain"/>
    <property type="match status" value="1"/>
</dbReference>
<sequence>MPEMAPLSDGLSSSDKISADGENYDVRVPTRPMPPRPMPAAKPPITEDILRTLLDELNRNIATDIRRFREEMNGVSAHLHHTEFNFADHENQIQPLEKQLSTLQWSQMLAQENMAATEDKRHWKKIKIRGLPDTLEPTEFPHLFCRLLNALFSSRQAKAMPLDGWYRIPKPTTSSQGTSRDTIVRFQQSQDRMAFMAAIRNRSPFQFEEHSLTFFSGLSRATLEWRRSLRPLTKELIAHKIPYCWGTPRSLIIPKENCDLKITNTAEIPDTL</sequence>
<dbReference type="PANTHER" id="PTHR11505">
    <property type="entry name" value="L1 TRANSPOSABLE ELEMENT-RELATED"/>
    <property type="match status" value="1"/>
</dbReference>
<organism evidence="2 3">
    <name type="scientific">Pelobates cultripes</name>
    <name type="common">Western spadefoot toad</name>
    <dbReference type="NCBI Taxonomy" id="61616"/>
    <lineage>
        <taxon>Eukaryota</taxon>
        <taxon>Metazoa</taxon>
        <taxon>Chordata</taxon>
        <taxon>Craniata</taxon>
        <taxon>Vertebrata</taxon>
        <taxon>Euteleostomi</taxon>
        <taxon>Amphibia</taxon>
        <taxon>Batrachia</taxon>
        <taxon>Anura</taxon>
        <taxon>Pelobatoidea</taxon>
        <taxon>Pelobatidae</taxon>
        <taxon>Pelobates</taxon>
    </lineage>
</organism>
<feature type="region of interest" description="Disordered" evidence="1">
    <location>
        <begin position="1"/>
        <end position="43"/>
    </location>
</feature>
<gene>
    <name evidence="2" type="ORF">PECUL_23A032309</name>
</gene>
<evidence type="ECO:0000256" key="1">
    <source>
        <dbReference type="SAM" id="MobiDB-lite"/>
    </source>
</evidence>
<feature type="compositionally biased region" description="Pro residues" evidence="1">
    <location>
        <begin position="31"/>
        <end position="42"/>
    </location>
</feature>
<keyword evidence="3" id="KW-1185">Reference proteome</keyword>
<dbReference type="AlphaFoldDB" id="A0AAD1T0R2"/>
<dbReference type="Proteomes" id="UP001295444">
    <property type="component" value="Chromosome 09"/>
</dbReference>
<dbReference type="EMBL" id="OW240920">
    <property type="protein sequence ID" value="CAH2314416.1"/>
    <property type="molecule type" value="Genomic_DNA"/>
</dbReference>
<name>A0AAD1T0R2_PELCU</name>
<protein>
    <submittedName>
        <fullName evidence="2">Uncharacterized protein</fullName>
    </submittedName>
</protein>
<dbReference type="InterPro" id="IPR004244">
    <property type="entry name" value="Transposase_22"/>
</dbReference>
<evidence type="ECO:0000313" key="2">
    <source>
        <dbReference type="EMBL" id="CAH2314416.1"/>
    </source>
</evidence>
<proteinExistence type="predicted"/>
<accession>A0AAD1T0R2</accession>
<reference evidence="2" key="1">
    <citation type="submission" date="2022-03" db="EMBL/GenBank/DDBJ databases">
        <authorList>
            <person name="Alioto T."/>
            <person name="Alioto T."/>
            <person name="Gomez Garrido J."/>
        </authorList>
    </citation>
    <scope>NUCLEOTIDE SEQUENCE</scope>
</reference>